<dbReference type="EMBL" id="AP024958">
    <property type="protein sequence ID" value="BCZ85099.1"/>
    <property type="molecule type" value="Genomic_DNA"/>
</dbReference>
<feature type="domain" description="LssY-like C-terminal" evidence="9">
    <location>
        <begin position="496"/>
        <end position="658"/>
    </location>
</feature>
<dbReference type="SUPFAM" id="SSF48317">
    <property type="entry name" value="Acid phosphatase/Vanadium-dependent haloperoxidase"/>
    <property type="match status" value="1"/>
</dbReference>
<accession>A0ABM7U164</accession>
<comment type="similarity">
    <text evidence="2">Belongs to the DedA family.</text>
</comment>
<dbReference type="InterPro" id="IPR025902">
    <property type="entry name" value="LssY-like-C_dom"/>
</dbReference>
<evidence type="ECO:0000313" key="10">
    <source>
        <dbReference type="EMBL" id="BCZ85099.1"/>
    </source>
</evidence>
<keyword evidence="6 7" id="KW-0472">Membrane</keyword>
<keyword evidence="4 7" id="KW-0812">Transmembrane</keyword>
<name>A0ABM7U164_9BURK</name>
<feature type="transmembrane region" description="Helical" evidence="7">
    <location>
        <begin position="323"/>
        <end position="341"/>
    </location>
</feature>
<keyword evidence="5 7" id="KW-1133">Transmembrane helix</keyword>
<dbReference type="PANTHER" id="PTHR30353">
    <property type="entry name" value="INNER MEMBRANE PROTEIN DEDA-RELATED"/>
    <property type="match status" value="1"/>
</dbReference>
<protein>
    <submittedName>
        <fullName evidence="10">Membrane protein</fullName>
    </submittedName>
</protein>
<proteinExistence type="inferred from homology"/>
<feature type="transmembrane region" description="Helical" evidence="7">
    <location>
        <begin position="289"/>
        <end position="316"/>
    </location>
</feature>
<dbReference type="Pfam" id="PF09335">
    <property type="entry name" value="VTT_dom"/>
    <property type="match status" value="1"/>
</dbReference>
<gene>
    <name evidence="10" type="ORF">PTKU64_87740</name>
</gene>
<sequence length="681" mass="74311">MLHAWLTRISEYPYLVMTVVFVTACAESIAVIGTMVPAGIIMFVAGALIGAGVLNGWLTLGVAALGAVIGDSLSYELGRHYHAEVRSWWRAKGHEAVWVRGEQFVMRHGGKSIVLARFFAPVRAVVPLVVGAARMERLRFYPTNVASALAWSPAHIAPGILFGASAALAEAASARLAVALILFAALLWLIVRVLRLMSRFGIPAAKRVVRRAMLEAARRFPRVGGRLQRVIRPDAPAFATLVALALVFIGSLWLFGGALQDVIAKDPLVQADISLYRLLQSLRTAPIDALMASVIALQGRFVGLAMSAAAFMWLALQRSWRTAAWWIAVVGVALVLTPVVGREPNGEWPLNWQPGSPHTSVPDGRAAFNILTYAFLGWILSHRQPPVWRGGVAIAITLLLTMGGLADLYFGQAWLSGLLGGWALGLAWFALLAGTYTYWQVFDEIRPKWMALVVTGAMAVAAAWVIPEVVPPNHTASDNARRLTSFTLDQWIATGWQALPAKRTELGGDEEEPLPVQWAAEGVNVVQKLEAAGWQPAPGWSVRSALGWLLPQTKGDRLPVLPRYSQGERSQLVLIHPDDARTGSRLVLRLWRSHYEVKDVHDTDPLWYGAVYSESLYRPAHLLTIASTRNVTSTSAIVTLLDVHAQSVIRSVMVNNQVRNAVLVFPNDSGGPALDHNSPRR</sequence>
<dbReference type="RefSeq" id="WP_229517253.1">
    <property type="nucleotide sequence ID" value="NZ_AP024958.1"/>
</dbReference>
<keyword evidence="11" id="KW-1185">Reference proteome</keyword>
<feature type="transmembrane region" description="Helical" evidence="7">
    <location>
        <begin position="361"/>
        <end position="380"/>
    </location>
</feature>
<feature type="transmembrane region" description="Helical" evidence="7">
    <location>
        <begin position="392"/>
        <end position="410"/>
    </location>
</feature>
<evidence type="ECO:0000256" key="5">
    <source>
        <dbReference type="ARBA" id="ARBA00022989"/>
    </source>
</evidence>
<evidence type="ECO:0000259" key="9">
    <source>
        <dbReference type="Pfam" id="PF14067"/>
    </source>
</evidence>
<evidence type="ECO:0000313" key="11">
    <source>
        <dbReference type="Proteomes" id="UP001319874"/>
    </source>
</evidence>
<evidence type="ECO:0000259" key="8">
    <source>
        <dbReference type="Pfam" id="PF09335"/>
    </source>
</evidence>
<dbReference type="PANTHER" id="PTHR30353:SF15">
    <property type="entry name" value="INNER MEMBRANE PROTEIN YABI"/>
    <property type="match status" value="1"/>
</dbReference>
<evidence type="ECO:0000256" key="4">
    <source>
        <dbReference type="ARBA" id="ARBA00022692"/>
    </source>
</evidence>
<organism evidence="10 11">
    <name type="scientific">Paraburkholderia terrae</name>
    <dbReference type="NCBI Taxonomy" id="311230"/>
    <lineage>
        <taxon>Bacteria</taxon>
        <taxon>Pseudomonadati</taxon>
        <taxon>Pseudomonadota</taxon>
        <taxon>Betaproteobacteria</taxon>
        <taxon>Burkholderiales</taxon>
        <taxon>Burkholderiaceae</taxon>
        <taxon>Paraburkholderia</taxon>
    </lineage>
</organism>
<feature type="transmembrane region" description="Helical" evidence="7">
    <location>
        <begin position="145"/>
        <end position="168"/>
    </location>
</feature>
<feature type="transmembrane region" description="Helical" evidence="7">
    <location>
        <begin position="422"/>
        <end position="442"/>
    </location>
</feature>
<feature type="transmembrane region" description="Helical" evidence="7">
    <location>
        <begin position="449"/>
        <end position="466"/>
    </location>
</feature>
<reference evidence="10 11" key="1">
    <citation type="journal article" date="2022" name="Front. Microbiol.">
        <title>Identification and characterization of a novel class of self-sufficient cytochrome P450 hydroxylase involved in cyclohexanecarboxylate degradation in Paraburkholderia terrae strain KU-64.</title>
        <authorList>
            <person name="Yamamoto T."/>
            <person name="Hasegawa Y."/>
            <person name="Iwaki H."/>
        </authorList>
    </citation>
    <scope>NUCLEOTIDE SEQUENCE [LARGE SCALE GENOMIC DNA]</scope>
    <source>
        <strain evidence="10 11">KU-64</strain>
    </source>
</reference>
<feature type="transmembrane region" description="Helical" evidence="7">
    <location>
        <begin position="174"/>
        <end position="194"/>
    </location>
</feature>
<dbReference type="Proteomes" id="UP001319874">
    <property type="component" value="Chromosome 4"/>
</dbReference>
<evidence type="ECO:0000256" key="6">
    <source>
        <dbReference type="ARBA" id="ARBA00023136"/>
    </source>
</evidence>
<evidence type="ECO:0000256" key="2">
    <source>
        <dbReference type="ARBA" id="ARBA00010792"/>
    </source>
</evidence>
<comment type="subcellular location">
    <subcellularLocation>
        <location evidence="1">Cell membrane</location>
        <topology evidence="1">Multi-pass membrane protein</topology>
    </subcellularLocation>
</comment>
<dbReference type="InterPro" id="IPR032816">
    <property type="entry name" value="VTT_dom"/>
</dbReference>
<feature type="transmembrane region" description="Helical" evidence="7">
    <location>
        <begin position="12"/>
        <end position="33"/>
    </location>
</feature>
<feature type="transmembrane region" description="Helical" evidence="7">
    <location>
        <begin position="40"/>
        <end position="69"/>
    </location>
</feature>
<feature type="transmembrane region" description="Helical" evidence="7">
    <location>
        <begin position="235"/>
        <end position="255"/>
    </location>
</feature>
<evidence type="ECO:0000256" key="1">
    <source>
        <dbReference type="ARBA" id="ARBA00004651"/>
    </source>
</evidence>
<dbReference type="InterPro" id="IPR036938">
    <property type="entry name" value="PAP2/HPO_sf"/>
</dbReference>
<evidence type="ECO:0000256" key="7">
    <source>
        <dbReference type="SAM" id="Phobius"/>
    </source>
</evidence>
<dbReference type="Pfam" id="PF14067">
    <property type="entry name" value="LssY_C"/>
    <property type="match status" value="1"/>
</dbReference>
<evidence type="ECO:0000256" key="3">
    <source>
        <dbReference type="ARBA" id="ARBA00022475"/>
    </source>
</evidence>
<feature type="domain" description="VTT" evidence="8">
    <location>
        <begin position="36"/>
        <end position="159"/>
    </location>
</feature>
<dbReference type="InterPro" id="IPR032818">
    <property type="entry name" value="DedA-like"/>
</dbReference>
<keyword evidence="3" id="KW-1003">Cell membrane</keyword>